<dbReference type="PANTHER" id="PTHR48081">
    <property type="entry name" value="AB HYDROLASE SUPERFAMILY PROTEIN C4A8.06C"/>
    <property type="match status" value="1"/>
</dbReference>
<dbReference type="Gene3D" id="3.40.50.1820">
    <property type="entry name" value="alpha/beta hydrolase"/>
    <property type="match status" value="1"/>
</dbReference>
<evidence type="ECO:0000313" key="4">
    <source>
        <dbReference type="EMBL" id="CEK73278.1"/>
    </source>
</evidence>
<keyword evidence="2" id="KW-0472">Membrane</keyword>
<evidence type="ECO:0000256" key="1">
    <source>
        <dbReference type="ARBA" id="ARBA00022801"/>
    </source>
</evidence>
<dbReference type="PANTHER" id="PTHR48081:SF8">
    <property type="entry name" value="ALPHA_BETA HYDROLASE FOLD-3 DOMAIN-CONTAINING PROTEIN-RELATED"/>
    <property type="match status" value="1"/>
</dbReference>
<dbReference type="InterPro" id="IPR013094">
    <property type="entry name" value="AB_hydrolase_3"/>
</dbReference>
<evidence type="ECO:0000259" key="3">
    <source>
        <dbReference type="Pfam" id="PF07859"/>
    </source>
</evidence>
<feature type="domain" description="Alpha/beta hydrolase fold-3" evidence="3">
    <location>
        <begin position="131"/>
        <end position="255"/>
    </location>
</feature>
<dbReference type="InterPro" id="IPR029058">
    <property type="entry name" value="AB_hydrolase_fold"/>
</dbReference>
<dbReference type="Pfam" id="PF07859">
    <property type="entry name" value="Abhydrolase_3"/>
    <property type="match status" value="2"/>
</dbReference>
<dbReference type="SUPFAM" id="SSF53474">
    <property type="entry name" value="alpha/beta-Hydrolases"/>
    <property type="match status" value="1"/>
</dbReference>
<sequence length="430" mass="48905">MMGTDWRAILITSCVIVCILLAIFYRVWLVVNRPMPPDMTDADTIRWLDELGRIARSASVLLHDLGVELGAQPLKIFINTAISVLFNPLPWQRVVYRDIKVNQDVYEGVPVSTYTPVTHRSRRQCQGYPTIIYFHGGGWTWLSVGVYDGPLKHFANITRFKIIAVEYRKSPQHPFPASYNDCLSVTKYIIEHTRELSVCKDLIVLAGDGAGGNLAAAVANKMSSLIKLQILINPALQMVNFATPSYQECSDEFLLPGITSPDKEISNWMRYGDINSDLKQVMENNLHISLESYDIFSGYVDSKNRLPVHLNITQKQTIHNLGHNDSVTSQFDRLVLDSRFNPMFTTDLQNVSEVYIITSQYDVLRDEAIMYGQRLQENGVKVTLQHYWHAFHGFFLFAGGGWIELKESQKAMKHLVNYLNTELLGLQTLI</sequence>
<evidence type="ECO:0000256" key="2">
    <source>
        <dbReference type="SAM" id="Phobius"/>
    </source>
</evidence>
<feature type="transmembrane region" description="Helical" evidence="2">
    <location>
        <begin position="6"/>
        <end position="29"/>
    </location>
</feature>
<organism evidence="4">
    <name type="scientific">Arion vulgaris</name>
    <dbReference type="NCBI Taxonomy" id="1028688"/>
    <lineage>
        <taxon>Eukaryota</taxon>
        <taxon>Metazoa</taxon>
        <taxon>Spiralia</taxon>
        <taxon>Lophotrochozoa</taxon>
        <taxon>Mollusca</taxon>
        <taxon>Gastropoda</taxon>
        <taxon>Heterobranchia</taxon>
        <taxon>Euthyneura</taxon>
        <taxon>Panpulmonata</taxon>
        <taxon>Eupulmonata</taxon>
        <taxon>Stylommatophora</taxon>
        <taxon>Helicina</taxon>
        <taxon>Arionoidea</taxon>
        <taxon>Arionidae</taxon>
        <taxon>Arion</taxon>
    </lineage>
</organism>
<gene>
    <name evidence="4" type="primary">ORF86040</name>
</gene>
<dbReference type="AlphaFoldDB" id="A0A0B6ZXF3"/>
<keyword evidence="2" id="KW-1133">Transmembrane helix</keyword>
<keyword evidence="2" id="KW-0812">Transmembrane</keyword>
<protein>
    <recommendedName>
        <fullName evidence="3">Alpha/beta hydrolase fold-3 domain-containing protein</fullName>
    </recommendedName>
</protein>
<feature type="domain" description="Alpha/beta hydrolase fold-3" evidence="3">
    <location>
        <begin position="334"/>
        <end position="395"/>
    </location>
</feature>
<reference evidence="4" key="1">
    <citation type="submission" date="2014-12" db="EMBL/GenBank/DDBJ databases">
        <title>Insight into the proteome of Arion vulgaris.</title>
        <authorList>
            <person name="Aradska J."/>
            <person name="Bulat T."/>
            <person name="Smidak R."/>
            <person name="Sarate P."/>
            <person name="Gangsoo J."/>
            <person name="Sialana F."/>
            <person name="Bilban M."/>
            <person name="Lubec G."/>
        </authorList>
    </citation>
    <scope>NUCLEOTIDE SEQUENCE</scope>
    <source>
        <tissue evidence="4">Skin</tissue>
    </source>
</reference>
<dbReference type="InterPro" id="IPR050300">
    <property type="entry name" value="GDXG_lipolytic_enzyme"/>
</dbReference>
<keyword evidence="1" id="KW-0378">Hydrolase</keyword>
<proteinExistence type="predicted"/>
<name>A0A0B6ZXF3_9EUPU</name>
<dbReference type="EMBL" id="HACG01026413">
    <property type="protein sequence ID" value="CEK73278.1"/>
    <property type="molecule type" value="Transcribed_RNA"/>
</dbReference>
<accession>A0A0B6ZXF3</accession>
<dbReference type="GO" id="GO:0016787">
    <property type="term" value="F:hydrolase activity"/>
    <property type="evidence" value="ECO:0007669"/>
    <property type="project" value="UniProtKB-KW"/>
</dbReference>